<dbReference type="Proteomes" id="UP000199012">
    <property type="component" value="Unassembled WGS sequence"/>
</dbReference>
<sequence>MTISCSCGVAASVRRHPLRRAPLAERLALLAAAVRVEDGFCTVELDGSWHPDGEEPGLDCVVLADLDELDATEGLDPREATQVRAALTGVRLLGRDLPGPLEVDGLRLHVRPAWEYAPALVVSVDDAQGPVVELLAAPDEVDLLPALVELHRTGGRSALHRLARASWHRGRLREHLVVRAHAAA</sequence>
<dbReference type="AlphaFoldDB" id="A0A1I1ADR9"/>
<evidence type="ECO:0000313" key="1">
    <source>
        <dbReference type="EMBL" id="SFB36139.1"/>
    </source>
</evidence>
<evidence type="ECO:0000313" key="2">
    <source>
        <dbReference type="Proteomes" id="UP000199012"/>
    </source>
</evidence>
<dbReference type="STRING" id="988821.SAMN05421867_11751"/>
<accession>A0A1I1ADR9</accession>
<gene>
    <name evidence="1" type="ORF">SAMN05421867_11751</name>
</gene>
<proteinExistence type="predicted"/>
<protein>
    <submittedName>
        <fullName evidence="1">Uncharacterized protein</fullName>
    </submittedName>
</protein>
<dbReference type="EMBL" id="FOKA01000017">
    <property type="protein sequence ID" value="SFB36139.1"/>
    <property type="molecule type" value="Genomic_DNA"/>
</dbReference>
<organism evidence="1 2">
    <name type="scientific">Cellulomonas marina</name>
    <dbReference type="NCBI Taxonomy" id="988821"/>
    <lineage>
        <taxon>Bacteria</taxon>
        <taxon>Bacillati</taxon>
        <taxon>Actinomycetota</taxon>
        <taxon>Actinomycetes</taxon>
        <taxon>Micrococcales</taxon>
        <taxon>Cellulomonadaceae</taxon>
        <taxon>Cellulomonas</taxon>
    </lineage>
</organism>
<reference evidence="1 2" key="1">
    <citation type="submission" date="2016-10" db="EMBL/GenBank/DDBJ databases">
        <authorList>
            <person name="de Groot N.N."/>
        </authorList>
    </citation>
    <scope>NUCLEOTIDE SEQUENCE [LARGE SCALE GENOMIC DNA]</scope>
    <source>
        <strain evidence="1 2">CGMCC 4.6945</strain>
    </source>
</reference>
<name>A0A1I1ADR9_9CELL</name>
<keyword evidence="2" id="KW-1185">Reference proteome</keyword>